<organism evidence="1 2">
    <name type="scientific">Rattus norvegicus</name>
    <name type="common">Rat</name>
    <dbReference type="NCBI Taxonomy" id="10116"/>
    <lineage>
        <taxon>Eukaryota</taxon>
        <taxon>Metazoa</taxon>
        <taxon>Chordata</taxon>
        <taxon>Craniata</taxon>
        <taxon>Vertebrata</taxon>
        <taxon>Euteleostomi</taxon>
        <taxon>Mammalia</taxon>
        <taxon>Eutheria</taxon>
        <taxon>Euarchontoglires</taxon>
        <taxon>Glires</taxon>
        <taxon>Rodentia</taxon>
        <taxon>Myomorpha</taxon>
        <taxon>Muroidea</taxon>
        <taxon>Muridae</taxon>
        <taxon>Murinae</taxon>
        <taxon>Rattus</taxon>
    </lineage>
</organism>
<sequence>MWIKRRKIAQLKLHRNNNSTLQQSSYECWWIHKGPLSLR</sequence>
<dbReference type="Proteomes" id="UP000234681">
    <property type="component" value="Chromosome 16"/>
</dbReference>
<reference evidence="1 2" key="1">
    <citation type="submission" date="2005-09" db="EMBL/GenBank/DDBJ databases">
        <authorList>
            <person name="Mural R.J."/>
            <person name="Li P.W."/>
            <person name="Adams M.D."/>
            <person name="Amanatides P.G."/>
            <person name="Baden-Tillson H."/>
            <person name="Barnstead M."/>
            <person name="Chin S.H."/>
            <person name="Dew I."/>
            <person name="Evans C.A."/>
            <person name="Ferriera S."/>
            <person name="Flanigan M."/>
            <person name="Fosler C."/>
            <person name="Glodek A."/>
            <person name="Gu Z."/>
            <person name="Holt R.A."/>
            <person name="Jennings D."/>
            <person name="Kraft C.L."/>
            <person name="Lu F."/>
            <person name="Nguyen T."/>
            <person name="Nusskern D.R."/>
            <person name="Pfannkoch C.M."/>
            <person name="Sitter C."/>
            <person name="Sutton G.G."/>
            <person name="Venter J.C."/>
            <person name="Wang Z."/>
            <person name="Woodage T."/>
            <person name="Zheng X.H."/>
            <person name="Zhong F."/>
        </authorList>
    </citation>
    <scope>NUCLEOTIDE SEQUENCE [LARGE SCALE GENOMIC DNA]</scope>
    <source>
        <strain>BN</strain>
        <strain evidence="2">Sprague-Dawley</strain>
    </source>
</reference>
<protein>
    <submittedName>
        <fullName evidence="1">RCG59067</fullName>
    </submittedName>
</protein>
<dbReference type="EMBL" id="CH473995">
    <property type="protein sequence ID" value="EDL78845.1"/>
    <property type="molecule type" value="Genomic_DNA"/>
</dbReference>
<dbReference type="AlphaFoldDB" id="A6JPS7"/>
<gene>
    <name evidence="1" type="ORF">rCG_59067</name>
</gene>
<evidence type="ECO:0000313" key="1">
    <source>
        <dbReference type="EMBL" id="EDL78845.1"/>
    </source>
</evidence>
<accession>A6JPS7</accession>
<evidence type="ECO:0000313" key="2">
    <source>
        <dbReference type="Proteomes" id="UP000234681"/>
    </source>
</evidence>
<proteinExistence type="predicted"/>
<name>A6JPS7_RAT</name>